<keyword evidence="9" id="KW-0444">Lipid biosynthesis</keyword>
<evidence type="ECO:0000256" key="8">
    <source>
        <dbReference type="ARBA" id="ARBA00022475"/>
    </source>
</evidence>
<comment type="pathway">
    <text evidence="3 18">Phospholipid metabolism; CDP-diacylglycerol biosynthesis; CDP-diacylglycerol from sn-glycerol 3-phosphate: step 3/3.</text>
</comment>
<feature type="transmembrane region" description="Helical" evidence="19">
    <location>
        <begin position="72"/>
        <end position="90"/>
    </location>
</feature>
<feature type="transmembrane region" description="Helical" evidence="19">
    <location>
        <begin position="48"/>
        <end position="65"/>
    </location>
</feature>
<evidence type="ECO:0000256" key="19">
    <source>
        <dbReference type="SAM" id="Phobius"/>
    </source>
</evidence>
<keyword evidence="8" id="KW-1003">Cell membrane</keyword>
<comment type="caution">
    <text evidence="20">The sequence shown here is derived from an EMBL/GenBank/DDBJ whole genome shotgun (WGS) entry which is preliminary data.</text>
</comment>
<evidence type="ECO:0000256" key="9">
    <source>
        <dbReference type="ARBA" id="ARBA00022516"/>
    </source>
</evidence>
<keyword evidence="14" id="KW-0443">Lipid metabolism</keyword>
<name>A0ABQ4TH36_9HYPH</name>
<dbReference type="PANTHER" id="PTHR46382:SF1">
    <property type="entry name" value="PHOSPHATIDATE CYTIDYLYLTRANSFERASE"/>
    <property type="match status" value="1"/>
</dbReference>
<dbReference type="Pfam" id="PF01148">
    <property type="entry name" value="CTP_transf_1"/>
    <property type="match status" value="1"/>
</dbReference>
<keyword evidence="17" id="KW-1208">Phospholipid metabolism</keyword>
<organism evidence="20 21">
    <name type="scientific">Methylobacterium thuringiense</name>
    <dbReference type="NCBI Taxonomy" id="1003091"/>
    <lineage>
        <taxon>Bacteria</taxon>
        <taxon>Pseudomonadati</taxon>
        <taxon>Pseudomonadota</taxon>
        <taxon>Alphaproteobacteria</taxon>
        <taxon>Hyphomicrobiales</taxon>
        <taxon>Methylobacteriaceae</taxon>
        <taxon>Methylobacterium</taxon>
    </lineage>
</organism>
<evidence type="ECO:0000256" key="5">
    <source>
        <dbReference type="ARBA" id="ARBA00010185"/>
    </source>
</evidence>
<dbReference type="RefSeq" id="WP_147813522.1">
    <property type="nucleotide sequence ID" value="NZ_BPRA01000003.1"/>
</dbReference>
<protein>
    <recommendedName>
        <fullName evidence="7 18">Phosphatidate cytidylyltransferase</fullName>
        <ecNumber evidence="6 18">2.7.7.41</ecNumber>
    </recommendedName>
</protein>
<feature type="transmembrane region" description="Helical" evidence="19">
    <location>
        <begin position="22"/>
        <end position="42"/>
    </location>
</feature>
<keyword evidence="11 18" id="KW-0812">Transmembrane</keyword>
<accession>A0ABQ4TH36</accession>
<keyword evidence="21" id="KW-1185">Reference proteome</keyword>
<evidence type="ECO:0000256" key="16">
    <source>
        <dbReference type="ARBA" id="ARBA00023209"/>
    </source>
</evidence>
<dbReference type="Proteomes" id="UP001055101">
    <property type="component" value="Unassembled WGS sequence"/>
</dbReference>
<evidence type="ECO:0000256" key="4">
    <source>
        <dbReference type="ARBA" id="ARBA00005189"/>
    </source>
</evidence>
<feature type="transmembrane region" description="Helical" evidence="19">
    <location>
        <begin position="270"/>
        <end position="289"/>
    </location>
</feature>
<dbReference type="EMBL" id="BPRA01000003">
    <property type="protein sequence ID" value="GJE54261.1"/>
    <property type="molecule type" value="Genomic_DNA"/>
</dbReference>
<feature type="transmembrane region" description="Helical" evidence="19">
    <location>
        <begin position="146"/>
        <end position="167"/>
    </location>
</feature>
<evidence type="ECO:0000256" key="12">
    <source>
        <dbReference type="ARBA" id="ARBA00022695"/>
    </source>
</evidence>
<evidence type="ECO:0000256" key="11">
    <source>
        <dbReference type="ARBA" id="ARBA00022692"/>
    </source>
</evidence>
<evidence type="ECO:0000256" key="3">
    <source>
        <dbReference type="ARBA" id="ARBA00005119"/>
    </source>
</evidence>
<dbReference type="PROSITE" id="PS01315">
    <property type="entry name" value="CDS"/>
    <property type="match status" value="1"/>
</dbReference>
<evidence type="ECO:0000313" key="20">
    <source>
        <dbReference type="EMBL" id="GJE54261.1"/>
    </source>
</evidence>
<dbReference type="EC" id="2.7.7.41" evidence="6 18"/>
<reference evidence="20" key="2">
    <citation type="submission" date="2021-08" db="EMBL/GenBank/DDBJ databases">
        <authorList>
            <person name="Tani A."/>
            <person name="Ola A."/>
            <person name="Ogura Y."/>
            <person name="Katsura K."/>
            <person name="Hayashi T."/>
        </authorList>
    </citation>
    <scope>NUCLEOTIDE SEQUENCE</scope>
    <source>
        <strain evidence="20">DSM 23674</strain>
    </source>
</reference>
<feature type="transmembrane region" description="Helical" evidence="19">
    <location>
        <begin position="96"/>
        <end position="115"/>
    </location>
</feature>
<keyword evidence="13 19" id="KW-1133">Transmembrane helix</keyword>
<reference evidence="20" key="1">
    <citation type="journal article" date="2021" name="Front. Microbiol.">
        <title>Comprehensive Comparative Genomics and Phenotyping of Methylobacterium Species.</title>
        <authorList>
            <person name="Alessa O."/>
            <person name="Ogura Y."/>
            <person name="Fujitani Y."/>
            <person name="Takami H."/>
            <person name="Hayashi T."/>
            <person name="Sahin N."/>
            <person name="Tani A."/>
        </authorList>
    </citation>
    <scope>NUCLEOTIDE SEQUENCE</scope>
    <source>
        <strain evidence="20">DSM 23674</strain>
    </source>
</reference>
<evidence type="ECO:0000256" key="17">
    <source>
        <dbReference type="ARBA" id="ARBA00023264"/>
    </source>
</evidence>
<comment type="subcellular location">
    <subcellularLocation>
        <location evidence="2">Cell membrane</location>
        <topology evidence="2">Multi-pass membrane protein</topology>
    </subcellularLocation>
</comment>
<evidence type="ECO:0000256" key="10">
    <source>
        <dbReference type="ARBA" id="ARBA00022679"/>
    </source>
</evidence>
<keyword evidence="12 18" id="KW-0548">Nucleotidyltransferase</keyword>
<dbReference type="InterPro" id="IPR000374">
    <property type="entry name" value="PC_trans"/>
</dbReference>
<evidence type="ECO:0000256" key="13">
    <source>
        <dbReference type="ARBA" id="ARBA00022989"/>
    </source>
</evidence>
<gene>
    <name evidence="20" type="ORF">EKPJFOCH_0735</name>
</gene>
<keyword evidence="10 18" id="KW-0808">Transferase</keyword>
<evidence type="ECO:0000256" key="7">
    <source>
        <dbReference type="ARBA" id="ARBA00019373"/>
    </source>
</evidence>
<evidence type="ECO:0000256" key="1">
    <source>
        <dbReference type="ARBA" id="ARBA00001698"/>
    </source>
</evidence>
<feature type="transmembrane region" description="Helical" evidence="19">
    <location>
        <begin position="187"/>
        <end position="207"/>
    </location>
</feature>
<keyword evidence="15 19" id="KW-0472">Membrane</keyword>
<comment type="pathway">
    <text evidence="4">Lipid metabolism.</text>
</comment>
<evidence type="ECO:0000256" key="2">
    <source>
        <dbReference type="ARBA" id="ARBA00004651"/>
    </source>
</evidence>
<proteinExistence type="inferred from homology"/>
<comment type="similarity">
    <text evidence="5 18">Belongs to the CDS family.</text>
</comment>
<feature type="transmembrane region" description="Helical" evidence="19">
    <location>
        <begin position="122"/>
        <end position="140"/>
    </location>
</feature>
<dbReference type="PANTHER" id="PTHR46382">
    <property type="entry name" value="PHOSPHATIDATE CYTIDYLYLTRANSFERASE"/>
    <property type="match status" value="1"/>
</dbReference>
<evidence type="ECO:0000256" key="6">
    <source>
        <dbReference type="ARBA" id="ARBA00012487"/>
    </source>
</evidence>
<sequence length="295" mass="30065">MTHPDEAGVSPAPRTAFASREFFLRVISAIVLGAVVLGALVVGGWPFALVWLAAGIVGAAEWFTISRTEPTLVLTLANGAVLAVAILVILAGAPPWLVLGVFALGLAAMLGLARGDGSARRNAVAGLLGGAVIAVVPTVLREMPGIGLVGPAWMFAVVWSTDIIAYFTGRSLGGPKLLPRVSPKKTWSGALGGLAAGTLAGLAVVLIARDHGWSTLAALPLPAVALASAAASIVSQAGDLLESALKRRYGVKDSGRSIPGHGGVMDRLDGFFAVALLVGIYLILHVVLARETLPA</sequence>
<evidence type="ECO:0000256" key="18">
    <source>
        <dbReference type="RuleBase" id="RU003938"/>
    </source>
</evidence>
<keyword evidence="16" id="KW-0594">Phospholipid biosynthesis</keyword>
<evidence type="ECO:0000256" key="15">
    <source>
        <dbReference type="ARBA" id="ARBA00023136"/>
    </source>
</evidence>
<comment type="catalytic activity">
    <reaction evidence="1 18">
        <text>a 1,2-diacyl-sn-glycero-3-phosphate + CTP + H(+) = a CDP-1,2-diacyl-sn-glycerol + diphosphate</text>
        <dbReference type="Rhea" id="RHEA:16229"/>
        <dbReference type="ChEBI" id="CHEBI:15378"/>
        <dbReference type="ChEBI" id="CHEBI:33019"/>
        <dbReference type="ChEBI" id="CHEBI:37563"/>
        <dbReference type="ChEBI" id="CHEBI:58332"/>
        <dbReference type="ChEBI" id="CHEBI:58608"/>
        <dbReference type="EC" id="2.7.7.41"/>
    </reaction>
</comment>
<evidence type="ECO:0000313" key="21">
    <source>
        <dbReference type="Proteomes" id="UP001055101"/>
    </source>
</evidence>
<evidence type="ECO:0000256" key="14">
    <source>
        <dbReference type="ARBA" id="ARBA00023098"/>
    </source>
</evidence>